<dbReference type="AlphaFoldDB" id="A0ABD6QB43"/>
<name>A0ABD6QB43_9BURK</name>
<dbReference type="Proteomes" id="UP000183667">
    <property type="component" value="Unassembled WGS sequence"/>
</dbReference>
<sequence length="110" mass="11665">MPDAMDSQQSGPPSDKPLHVATATLLLLAGEIACASETPSWGRERALELIDALLALATQHGFAQPDALRTKLITRTLTERTQLLAEIAFNAVPASALLAAVRQSGFNMAQ</sequence>
<accession>A0ABD6QB43</accession>
<dbReference type="EMBL" id="MEAU01000001">
    <property type="protein sequence ID" value="OJA51110.1"/>
    <property type="molecule type" value="Genomic_DNA"/>
</dbReference>
<comment type="caution">
    <text evidence="1">The sequence shown here is derived from an EMBL/GenBank/DDBJ whole genome shotgun (WGS) entry which is preliminary data.</text>
</comment>
<evidence type="ECO:0000313" key="2">
    <source>
        <dbReference type="Proteomes" id="UP000183667"/>
    </source>
</evidence>
<reference evidence="2" key="1">
    <citation type="submission" date="2016-08" db="EMBL/GenBank/DDBJ databases">
        <title>Population biology and virulence potential of Burkholderia ubonensis.</title>
        <authorList>
            <person name="Price E.P."/>
            <person name="Currie B.J."/>
            <person name="Wagner D.M."/>
        </authorList>
    </citation>
    <scope>NUCLEOTIDE SEQUENCE [LARGE SCALE GENOMIC DNA]</scope>
    <source>
        <strain evidence="2">MSMB0103</strain>
    </source>
</reference>
<evidence type="ECO:0000313" key="1">
    <source>
        <dbReference type="EMBL" id="OJA51110.1"/>
    </source>
</evidence>
<protein>
    <submittedName>
        <fullName evidence="1">Uncharacterized protein</fullName>
    </submittedName>
</protein>
<gene>
    <name evidence="1" type="ORF">BGV66_01495</name>
</gene>
<organism evidence="1 2">
    <name type="scientific">Burkholderia ubonensis</name>
    <dbReference type="NCBI Taxonomy" id="101571"/>
    <lineage>
        <taxon>Bacteria</taxon>
        <taxon>Pseudomonadati</taxon>
        <taxon>Pseudomonadota</taxon>
        <taxon>Betaproteobacteria</taxon>
        <taxon>Burkholderiales</taxon>
        <taxon>Burkholderiaceae</taxon>
        <taxon>Burkholderia</taxon>
        <taxon>Burkholderia cepacia complex</taxon>
    </lineage>
</organism>
<proteinExistence type="predicted"/>